<dbReference type="EMBL" id="CP045227">
    <property type="protein sequence ID" value="QFS50610.1"/>
    <property type="molecule type" value="Genomic_DNA"/>
</dbReference>
<accession>A0A5P8WDB4</accession>
<dbReference type="Proteomes" id="UP000326678">
    <property type="component" value="Chromosome Gxm2"/>
</dbReference>
<organism evidence="1 2">
    <name type="scientific">Nostoc sphaeroides CCNUC1</name>
    <dbReference type="NCBI Taxonomy" id="2653204"/>
    <lineage>
        <taxon>Bacteria</taxon>
        <taxon>Bacillati</taxon>
        <taxon>Cyanobacteriota</taxon>
        <taxon>Cyanophyceae</taxon>
        <taxon>Nostocales</taxon>
        <taxon>Nostocaceae</taxon>
        <taxon>Nostoc</taxon>
    </lineage>
</organism>
<dbReference type="KEGG" id="nsh:GXM_08104"/>
<reference evidence="1 2" key="1">
    <citation type="submission" date="2019-10" db="EMBL/GenBank/DDBJ databases">
        <title>Genomic and transcriptomic insights into the perfect genentic adaptation of a filamentous nitrogen-fixing cyanobacterium to rice fields.</title>
        <authorList>
            <person name="Chen Z."/>
        </authorList>
    </citation>
    <scope>NUCLEOTIDE SEQUENCE [LARGE SCALE GENOMIC DNA]</scope>
    <source>
        <strain evidence="1">CCNUC1</strain>
    </source>
</reference>
<dbReference type="AlphaFoldDB" id="A0A5P8WDB4"/>
<protein>
    <submittedName>
        <fullName evidence="1">Uncharacterized protein</fullName>
    </submittedName>
</protein>
<evidence type="ECO:0000313" key="1">
    <source>
        <dbReference type="EMBL" id="QFS50610.1"/>
    </source>
</evidence>
<evidence type="ECO:0000313" key="2">
    <source>
        <dbReference type="Proteomes" id="UP000326678"/>
    </source>
</evidence>
<proteinExistence type="predicted"/>
<sequence>MTHLLLFLAVTNLLKSLVICRVWNDKDREIVNWEAEVLI</sequence>
<gene>
    <name evidence="1" type="ORF">GXM_08104</name>
</gene>
<keyword evidence="2" id="KW-1185">Reference proteome</keyword>
<name>A0A5P8WDB4_9NOSO</name>